<feature type="domain" description="Dienelactone hydrolase" evidence="1">
    <location>
        <begin position="33"/>
        <end position="257"/>
    </location>
</feature>
<gene>
    <name evidence="2" type="ORF">CERSUDRAFT_112409</name>
</gene>
<accession>M2PTZ8</accession>
<dbReference type="SUPFAM" id="SSF53474">
    <property type="entry name" value="alpha/beta-Hydrolases"/>
    <property type="match status" value="1"/>
</dbReference>
<dbReference type="EMBL" id="KB445793">
    <property type="protein sequence ID" value="EMD40204.1"/>
    <property type="molecule type" value="Genomic_DNA"/>
</dbReference>
<dbReference type="InterPro" id="IPR029058">
    <property type="entry name" value="AB_hydrolase_fold"/>
</dbReference>
<sequence>MACADCVTGTIHTGTPAGTEITLAGLPIYATGDEASTRIVVFGHDIFGWKFINTRLLADEYAARGFRVLVPDLYGGYEVPQWTLGAIDPVNETPSLFQRVVARPMSLFVFAPFIIRNSQSSQNAKIGGLVSHLREAQPNAKIGFVGFCWGGRYAITLNHLFDATVAAHPSLVKYPVELDGISKPISFELAAEDHGFGGERGRDAEKRLREKGLEHVEVVVYEGVQHGWTIRCDLKDEKKKAERDRARDQAVRWFERFLSAEDAPAAIA</sequence>
<dbReference type="GO" id="GO:0016787">
    <property type="term" value="F:hydrolase activity"/>
    <property type="evidence" value="ECO:0007669"/>
    <property type="project" value="InterPro"/>
</dbReference>
<keyword evidence="3" id="KW-1185">Reference proteome</keyword>
<evidence type="ECO:0000313" key="3">
    <source>
        <dbReference type="Proteomes" id="UP000016930"/>
    </source>
</evidence>
<name>M2PTZ8_CERS8</name>
<dbReference type="InterPro" id="IPR002925">
    <property type="entry name" value="Dienelactn_hydro"/>
</dbReference>
<dbReference type="Gene3D" id="3.40.50.1820">
    <property type="entry name" value="alpha/beta hydrolase"/>
    <property type="match status" value="1"/>
</dbReference>
<evidence type="ECO:0000259" key="1">
    <source>
        <dbReference type="Pfam" id="PF01738"/>
    </source>
</evidence>
<reference evidence="2 3" key="1">
    <citation type="journal article" date="2012" name="Proc. Natl. Acad. Sci. U.S.A.">
        <title>Comparative genomics of Ceriporiopsis subvermispora and Phanerochaete chrysosporium provide insight into selective ligninolysis.</title>
        <authorList>
            <person name="Fernandez-Fueyo E."/>
            <person name="Ruiz-Duenas F.J."/>
            <person name="Ferreira P."/>
            <person name="Floudas D."/>
            <person name="Hibbett D.S."/>
            <person name="Canessa P."/>
            <person name="Larrondo L.F."/>
            <person name="James T.Y."/>
            <person name="Seelenfreund D."/>
            <person name="Lobos S."/>
            <person name="Polanco R."/>
            <person name="Tello M."/>
            <person name="Honda Y."/>
            <person name="Watanabe T."/>
            <person name="Watanabe T."/>
            <person name="Ryu J.S."/>
            <person name="Kubicek C.P."/>
            <person name="Schmoll M."/>
            <person name="Gaskell J."/>
            <person name="Hammel K.E."/>
            <person name="St John F.J."/>
            <person name="Vanden Wymelenberg A."/>
            <person name="Sabat G."/>
            <person name="Splinter BonDurant S."/>
            <person name="Syed K."/>
            <person name="Yadav J.S."/>
            <person name="Doddapaneni H."/>
            <person name="Subramanian V."/>
            <person name="Lavin J.L."/>
            <person name="Oguiza J.A."/>
            <person name="Perez G."/>
            <person name="Pisabarro A.G."/>
            <person name="Ramirez L."/>
            <person name="Santoyo F."/>
            <person name="Master E."/>
            <person name="Coutinho P.M."/>
            <person name="Henrissat B."/>
            <person name="Lombard V."/>
            <person name="Magnuson J.K."/>
            <person name="Kuees U."/>
            <person name="Hori C."/>
            <person name="Igarashi K."/>
            <person name="Samejima M."/>
            <person name="Held B.W."/>
            <person name="Barry K.W."/>
            <person name="LaButti K.M."/>
            <person name="Lapidus A."/>
            <person name="Lindquist E.A."/>
            <person name="Lucas S.M."/>
            <person name="Riley R."/>
            <person name="Salamov A.A."/>
            <person name="Hoffmeister D."/>
            <person name="Schwenk D."/>
            <person name="Hadar Y."/>
            <person name="Yarden O."/>
            <person name="de Vries R.P."/>
            <person name="Wiebenga A."/>
            <person name="Stenlid J."/>
            <person name="Eastwood D."/>
            <person name="Grigoriev I.V."/>
            <person name="Berka R.M."/>
            <person name="Blanchette R.A."/>
            <person name="Kersten P."/>
            <person name="Martinez A.T."/>
            <person name="Vicuna R."/>
            <person name="Cullen D."/>
        </authorList>
    </citation>
    <scope>NUCLEOTIDE SEQUENCE [LARGE SCALE GENOMIC DNA]</scope>
    <source>
        <strain evidence="2 3">B</strain>
    </source>
</reference>
<dbReference type="Proteomes" id="UP000016930">
    <property type="component" value="Unassembled WGS sequence"/>
</dbReference>
<dbReference type="PANTHER" id="PTHR17630:SF105">
    <property type="entry name" value="DIENELACTONE HYDROLASE FAMILY PROTEIN (AFU_ORTHOLOGUE AFUA_4G08790)"/>
    <property type="match status" value="1"/>
</dbReference>
<proteinExistence type="predicted"/>
<protein>
    <recommendedName>
        <fullName evidence="1">Dienelactone hydrolase domain-containing protein</fullName>
    </recommendedName>
</protein>
<dbReference type="AlphaFoldDB" id="M2PTZ8"/>
<dbReference type="Pfam" id="PF01738">
    <property type="entry name" value="DLH"/>
    <property type="match status" value="1"/>
</dbReference>
<evidence type="ECO:0000313" key="2">
    <source>
        <dbReference type="EMBL" id="EMD40204.1"/>
    </source>
</evidence>
<dbReference type="OrthoDB" id="10019231at2759"/>
<dbReference type="PANTHER" id="PTHR17630">
    <property type="entry name" value="DIENELACTONE HYDROLASE"/>
    <property type="match status" value="1"/>
</dbReference>
<dbReference type="HOGENOM" id="CLU_054590_2_1_1"/>
<dbReference type="STRING" id="914234.M2PTZ8"/>
<organism evidence="2 3">
    <name type="scientific">Ceriporiopsis subvermispora (strain B)</name>
    <name type="common">White-rot fungus</name>
    <name type="synonym">Gelatoporia subvermispora</name>
    <dbReference type="NCBI Taxonomy" id="914234"/>
    <lineage>
        <taxon>Eukaryota</taxon>
        <taxon>Fungi</taxon>
        <taxon>Dikarya</taxon>
        <taxon>Basidiomycota</taxon>
        <taxon>Agaricomycotina</taxon>
        <taxon>Agaricomycetes</taxon>
        <taxon>Polyporales</taxon>
        <taxon>Gelatoporiaceae</taxon>
        <taxon>Gelatoporia</taxon>
    </lineage>
</organism>